<dbReference type="PANTHER" id="PTHR48059:SF30">
    <property type="entry name" value="OS06G0587000 PROTEIN"/>
    <property type="match status" value="1"/>
</dbReference>
<evidence type="ECO:0000256" key="3">
    <source>
        <dbReference type="SAM" id="MobiDB-lite"/>
    </source>
</evidence>
<feature type="compositionally biased region" description="Basic and acidic residues" evidence="3">
    <location>
        <begin position="53"/>
        <end position="64"/>
    </location>
</feature>
<dbReference type="InterPro" id="IPR001611">
    <property type="entry name" value="Leu-rich_rpt"/>
</dbReference>
<feature type="region of interest" description="Disordered" evidence="3">
    <location>
        <begin position="96"/>
        <end position="118"/>
    </location>
</feature>
<feature type="compositionally biased region" description="Polar residues" evidence="3">
    <location>
        <begin position="1"/>
        <end position="17"/>
    </location>
</feature>
<keyword evidence="5" id="KW-1185">Reference proteome</keyword>
<sequence length="448" mass="47903">MSSTDNNSDRPQLQITITEPGGETDSPSSSSFSYIPSPLPSPLSPILSNNTLRRPESLNTKQDDTNLTEKSANDDFDNSNKELSVDLEKILAPISDKNKYQEHNNNSDSANNNSTTIYNPSSSENIKSMVCLALFNAYLPNQLKTFPCDFCTADTSVFYNITQFCVLKGIAANAINGSRLETDNGWMTNGNYCRWIGVTCDSSQNIIELSLVNPNIPGVVPNDFGKITTLQKLTITGNNQQPSGPLPSNFVKMANLSSLVIQSTNIGPFPDNLDKLSSLKTLTLIGNKQFGDSIPASIGSLSLQSLTISSQGLSGNIPDFIGNSKELSSNQLSGSLPSSVLQLKNLVTLNMGNNNLSGSLPDSLGSASFQKTLANLDLSGNTLSGSIPSSISQFSNLNILSLQKNKLSGSIPNSIGQCNKLSELSLNNNQLSGNIPDSIGSLKNLMKM</sequence>
<proteinExistence type="predicted"/>
<protein>
    <submittedName>
        <fullName evidence="4">6896_t:CDS:1</fullName>
    </submittedName>
</protein>
<comment type="subcellular location">
    <subcellularLocation>
        <location evidence="1">Cell envelope</location>
    </subcellularLocation>
</comment>
<organism evidence="4 5">
    <name type="scientific">Ambispora gerdemannii</name>
    <dbReference type="NCBI Taxonomy" id="144530"/>
    <lineage>
        <taxon>Eukaryota</taxon>
        <taxon>Fungi</taxon>
        <taxon>Fungi incertae sedis</taxon>
        <taxon>Mucoromycota</taxon>
        <taxon>Glomeromycotina</taxon>
        <taxon>Glomeromycetes</taxon>
        <taxon>Archaeosporales</taxon>
        <taxon>Ambisporaceae</taxon>
        <taxon>Ambispora</taxon>
    </lineage>
</organism>
<gene>
    <name evidence="4" type="ORF">AGERDE_LOCUS702</name>
</gene>
<evidence type="ECO:0000256" key="2">
    <source>
        <dbReference type="ARBA" id="ARBA00022737"/>
    </source>
</evidence>
<reference evidence="4" key="1">
    <citation type="submission" date="2021-06" db="EMBL/GenBank/DDBJ databases">
        <authorList>
            <person name="Kallberg Y."/>
            <person name="Tangrot J."/>
            <person name="Rosling A."/>
        </authorList>
    </citation>
    <scope>NUCLEOTIDE SEQUENCE</scope>
    <source>
        <strain evidence="4">MT106</strain>
    </source>
</reference>
<dbReference type="InterPro" id="IPR032675">
    <property type="entry name" value="LRR_dom_sf"/>
</dbReference>
<dbReference type="Pfam" id="PF00560">
    <property type="entry name" value="LRR_1"/>
    <property type="match status" value="1"/>
</dbReference>
<dbReference type="FunFam" id="3.80.10.10:FF:000383">
    <property type="entry name" value="Leucine-rich repeat receptor protein kinase EMS1"/>
    <property type="match status" value="1"/>
</dbReference>
<dbReference type="AlphaFoldDB" id="A0A9N8V4G2"/>
<dbReference type="InterPro" id="IPR051848">
    <property type="entry name" value="PGIP"/>
</dbReference>
<feature type="region of interest" description="Disordered" evidence="3">
    <location>
        <begin position="1"/>
        <end position="79"/>
    </location>
</feature>
<evidence type="ECO:0000313" key="4">
    <source>
        <dbReference type="EMBL" id="CAG8436819.1"/>
    </source>
</evidence>
<evidence type="ECO:0000313" key="5">
    <source>
        <dbReference type="Proteomes" id="UP000789831"/>
    </source>
</evidence>
<dbReference type="SUPFAM" id="SSF52058">
    <property type="entry name" value="L domain-like"/>
    <property type="match status" value="1"/>
</dbReference>
<dbReference type="Proteomes" id="UP000789831">
    <property type="component" value="Unassembled WGS sequence"/>
</dbReference>
<accession>A0A9N8V4G2</accession>
<comment type="caution">
    <text evidence="4">The sequence shown here is derived from an EMBL/GenBank/DDBJ whole genome shotgun (WGS) entry which is preliminary data.</text>
</comment>
<dbReference type="OrthoDB" id="676979at2759"/>
<keyword evidence="2" id="KW-0677">Repeat</keyword>
<evidence type="ECO:0000256" key="1">
    <source>
        <dbReference type="ARBA" id="ARBA00004196"/>
    </source>
</evidence>
<dbReference type="PANTHER" id="PTHR48059">
    <property type="entry name" value="POLYGALACTURONASE INHIBITOR 1"/>
    <property type="match status" value="1"/>
</dbReference>
<name>A0A9N8V4G2_9GLOM</name>
<feature type="compositionally biased region" description="Low complexity" evidence="3">
    <location>
        <begin position="26"/>
        <end position="36"/>
    </location>
</feature>
<dbReference type="Pfam" id="PF13855">
    <property type="entry name" value="LRR_8"/>
    <property type="match status" value="1"/>
</dbReference>
<feature type="compositionally biased region" description="Low complexity" evidence="3">
    <location>
        <begin position="104"/>
        <end position="114"/>
    </location>
</feature>
<dbReference type="Gene3D" id="3.80.10.10">
    <property type="entry name" value="Ribonuclease Inhibitor"/>
    <property type="match status" value="4"/>
</dbReference>
<dbReference type="EMBL" id="CAJVPL010000036">
    <property type="protein sequence ID" value="CAG8436819.1"/>
    <property type="molecule type" value="Genomic_DNA"/>
</dbReference>